<protein>
    <submittedName>
        <fullName evidence="1">Uncharacterized protein</fullName>
    </submittedName>
</protein>
<reference evidence="1 2" key="1">
    <citation type="journal article" date="2018" name="Nat. Ecol. Evol.">
        <title>Pezizomycetes genomes reveal the molecular basis of ectomycorrhizal truffle lifestyle.</title>
        <authorList>
            <person name="Murat C."/>
            <person name="Payen T."/>
            <person name="Noel B."/>
            <person name="Kuo A."/>
            <person name="Morin E."/>
            <person name="Chen J."/>
            <person name="Kohler A."/>
            <person name="Krizsan K."/>
            <person name="Balestrini R."/>
            <person name="Da Silva C."/>
            <person name="Montanini B."/>
            <person name="Hainaut M."/>
            <person name="Levati E."/>
            <person name="Barry K.W."/>
            <person name="Belfiori B."/>
            <person name="Cichocki N."/>
            <person name="Clum A."/>
            <person name="Dockter R.B."/>
            <person name="Fauchery L."/>
            <person name="Guy J."/>
            <person name="Iotti M."/>
            <person name="Le Tacon F."/>
            <person name="Lindquist E.A."/>
            <person name="Lipzen A."/>
            <person name="Malagnac F."/>
            <person name="Mello A."/>
            <person name="Molinier V."/>
            <person name="Miyauchi S."/>
            <person name="Poulain J."/>
            <person name="Riccioni C."/>
            <person name="Rubini A."/>
            <person name="Sitrit Y."/>
            <person name="Splivallo R."/>
            <person name="Traeger S."/>
            <person name="Wang M."/>
            <person name="Zifcakova L."/>
            <person name="Wipf D."/>
            <person name="Zambonelli A."/>
            <person name="Paolocci F."/>
            <person name="Nowrousian M."/>
            <person name="Ottonello S."/>
            <person name="Baldrian P."/>
            <person name="Spatafora J.W."/>
            <person name="Henrissat B."/>
            <person name="Nagy L.G."/>
            <person name="Aury J.M."/>
            <person name="Wincker P."/>
            <person name="Grigoriev I.V."/>
            <person name="Bonfante P."/>
            <person name="Martin F.M."/>
        </authorList>
    </citation>
    <scope>NUCLEOTIDE SEQUENCE [LARGE SCALE GENOMIC DNA]</scope>
    <source>
        <strain evidence="1 2">RN42</strain>
    </source>
</reference>
<organism evidence="1 2">
    <name type="scientific">Ascobolus immersus RN42</name>
    <dbReference type="NCBI Taxonomy" id="1160509"/>
    <lineage>
        <taxon>Eukaryota</taxon>
        <taxon>Fungi</taxon>
        <taxon>Dikarya</taxon>
        <taxon>Ascomycota</taxon>
        <taxon>Pezizomycotina</taxon>
        <taxon>Pezizomycetes</taxon>
        <taxon>Pezizales</taxon>
        <taxon>Ascobolaceae</taxon>
        <taxon>Ascobolus</taxon>
    </lineage>
</organism>
<keyword evidence="2" id="KW-1185">Reference proteome</keyword>
<dbReference type="Proteomes" id="UP000275078">
    <property type="component" value="Unassembled WGS sequence"/>
</dbReference>
<name>A0A3N4HS04_ASCIM</name>
<sequence>MPLSDNHTKYLFKMAHKYFLGLIEDAHGNPYHGDIITNRVVPLMRTSLLGFEELAEWVAGDGDREEEPDERFIDAEDAVIGPSYDPSTDSALSRNATTCALEMKAIIRSIPASQRSAVLKLAGKRPYVPKSFDDEDRRCARYIGLASEEREAARLLHADVDWVKVGTGRRVLVAWELWKGERTRAVYEGAMRAMGVMPVVL</sequence>
<dbReference type="AlphaFoldDB" id="A0A3N4HS04"/>
<gene>
    <name evidence="1" type="ORF">BJ508DRAFT_310997</name>
</gene>
<evidence type="ECO:0000313" key="2">
    <source>
        <dbReference type="Proteomes" id="UP000275078"/>
    </source>
</evidence>
<evidence type="ECO:0000313" key="1">
    <source>
        <dbReference type="EMBL" id="RPA76489.1"/>
    </source>
</evidence>
<dbReference type="EMBL" id="ML119743">
    <property type="protein sequence ID" value="RPA76489.1"/>
    <property type="molecule type" value="Genomic_DNA"/>
</dbReference>
<proteinExistence type="predicted"/>
<accession>A0A3N4HS04</accession>